<evidence type="ECO:0000313" key="2">
    <source>
        <dbReference type="EMBL" id="KAG2223219.1"/>
    </source>
</evidence>
<evidence type="ECO:0000256" key="1">
    <source>
        <dbReference type="SAM" id="Phobius"/>
    </source>
</evidence>
<keyword evidence="1" id="KW-0812">Transmembrane</keyword>
<dbReference type="OrthoDB" id="2426083at2759"/>
<sequence length="198" mass="22417">MSNLLKTIQRHCQMHLRRGLSIRGRATILNVLILSKLWYILRVIGAPVHTFHSTLCSIIIKFISHQMFPKVSYQTSCLSGAQGGVGLLDPITQQNALQLRWIIPMLDEPATLSEHILCLTHYMDTSSKFDPDHCLLLLDHNTRKQHVLSTASPVSIIYRTMDQLSLTYPYPFFITIAIALQLPATSIFGIHPDHHPKS</sequence>
<protein>
    <submittedName>
        <fullName evidence="2">Uncharacterized protein</fullName>
    </submittedName>
</protein>
<evidence type="ECO:0000313" key="3">
    <source>
        <dbReference type="Proteomes" id="UP000646827"/>
    </source>
</evidence>
<organism evidence="2 3">
    <name type="scientific">Circinella minor</name>
    <dbReference type="NCBI Taxonomy" id="1195481"/>
    <lineage>
        <taxon>Eukaryota</taxon>
        <taxon>Fungi</taxon>
        <taxon>Fungi incertae sedis</taxon>
        <taxon>Mucoromycota</taxon>
        <taxon>Mucoromycotina</taxon>
        <taxon>Mucoromycetes</taxon>
        <taxon>Mucorales</taxon>
        <taxon>Lichtheimiaceae</taxon>
        <taxon>Circinella</taxon>
    </lineage>
</organism>
<name>A0A8H7S5P9_9FUNG</name>
<dbReference type="Proteomes" id="UP000646827">
    <property type="component" value="Unassembled WGS sequence"/>
</dbReference>
<keyword evidence="3" id="KW-1185">Reference proteome</keyword>
<dbReference type="EMBL" id="JAEPRB010000065">
    <property type="protein sequence ID" value="KAG2223219.1"/>
    <property type="molecule type" value="Genomic_DNA"/>
</dbReference>
<comment type="caution">
    <text evidence="2">The sequence shown here is derived from an EMBL/GenBank/DDBJ whole genome shotgun (WGS) entry which is preliminary data.</text>
</comment>
<proteinExistence type="predicted"/>
<accession>A0A8H7S5P9</accession>
<gene>
    <name evidence="2" type="ORF">INT45_006100</name>
</gene>
<dbReference type="AlphaFoldDB" id="A0A8H7S5P9"/>
<reference evidence="2 3" key="1">
    <citation type="submission" date="2020-12" db="EMBL/GenBank/DDBJ databases">
        <title>Metabolic potential, ecology and presence of endohyphal bacteria is reflected in genomic diversity of Mucoromycotina.</title>
        <authorList>
            <person name="Muszewska A."/>
            <person name="Okrasinska A."/>
            <person name="Steczkiewicz K."/>
            <person name="Drgas O."/>
            <person name="Orlowska M."/>
            <person name="Perlinska-Lenart U."/>
            <person name="Aleksandrzak-Piekarczyk T."/>
            <person name="Szatraj K."/>
            <person name="Zielenkiewicz U."/>
            <person name="Pilsyk S."/>
            <person name="Malc E."/>
            <person name="Mieczkowski P."/>
            <person name="Kruszewska J.S."/>
            <person name="Biernat P."/>
            <person name="Pawlowska J."/>
        </authorList>
    </citation>
    <scope>NUCLEOTIDE SEQUENCE [LARGE SCALE GENOMIC DNA]</scope>
    <source>
        <strain evidence="2 3">CBS 142.35</strain>
    </source>
</reference>
<keyword evidence="1" id="KW-1133">Transmembrane helix</keyword>
<keyword evidence="1" id="KW-0472">Membrane</keyword>
<feature type="transmembrane region" description="Helical" evidence="1">
    <location>
        <begin position="168"/>
        <end position="190"/>
    </location>
</feature>